<evidence type="ECO:0000313" key="6">
    <source>
        <dbReference type="Proteomes" id="UP000006727"/>
    </source>
</evidence>
<reference evidence="4 6" key="1">
    <citation type="journal article" date="2008" name="Science">
        <title>The Physcomitrella genome reveals evolutionary insights into the conquest of land by plants.</title>
        <authorList>
            <person name="Rensing S."/>
            <person name="Lang D."/>
            <person name="Zimmer A."/>
            <person name="Terry A."/>
            <person name="Salamov A."/>
            <person name="Shapiro H."/>
            <person name="Nishiyama T."/>
            <person name="Perroud P.-F."/>
            <person name="Lindquist E."/>
            <person name="Kamisugi Y."/>
            <person name="Tanahashi T."/>
            <person name="Sakakibara K."/>
            <person name="Fujita T."/>
            <person name="Oishi K."/>
            <person name="Shin-I T."/>
            <person name="Kuroki Y."/>
            <person name="Toyoda A."/>
            <person name="Suzuki Y."/>
            <person name="Hashimoto A."/>
            <person name="Yamaguchi K."/>
            <person name="Sugano A."/>
            <person name="Kohara Y."/>
            <person name="Fujiyama A."/>
            <person name="Anterola A."/>
            <person name="Aoki S."/>
            <person name="Ashton N."/>
            <person name="Barbazuk W.B."/>
            <person name="Barker E."/>
            <person name="Bennetzen J."/>
            <person name="Bezanilla M."/>
            <person name="Blankenship R."/>
            <person name="Cho S.H."/>
            <person name="Dutcher S."/>
            <person name="Estelle M."/>
            <person name="Fawcett J.A."/>
            <person name="Gundlach H."/>
            <person name="Hanada K."/>
            <person name="Heyl A."/>
            <person name="Hicks K.A."/>
            <person name="Hugh J."/>
            <person name="Lohr M."/>
            <person name="Mayer K."/>
            <person name="Melkozernov A."/>
            <person name="Murata T."/>
            <person name="Nelson D."/>
            <person name="Pils B."/>
            <person name="Prigge M."/>
            <person name="Reiss B."/>
            <person name="Renner T."/>
            <person name="Rombauts S."/>
            <person name="Rushton P."/>
            <person name="Sanderfoot A."/>
            <person name="Schween G."/>
            <person name="Shiu S.-H."/>
            <person name="Stueber K."/>
            <person name="Theodoulou F.L."/>
            <person name="Tu H."/>
            <person name="Van de Peer Y."/>
            <person name="Verrier P.J."/>
            <person name="Waters E."/>
            <person name="Wood A."/>
            <person name="Yang L."/>
            <person name="Cove D."/>
            <person name="Cuming A."/>
            <person name="Hasebe M."/>
            <person name="Lucas S."/>
            <person name="Mishler D.B."/>
            <person name="Reski R."/>
            <person name="Grigoriev I."/>
            <person name="Quatrano R.S."/>
            <person name="Boore J.L."/>
        </authorList>
    </citation>
    <scope>NUCLEOTIDE SEQUENCE [LARGE SCALE GENOMIC DNA]</scope>
    <source>
        <strain evidence="5 6">cv. Gransden 2004</strain>
    </source>
</reference>
<reference evidence="4 6" key="2">
    <citation type="journal article" date="2018" name="Plant J.">
        <title>The Physcomitrella patens chromosome-scale assembly reveals moss genome structure and evolution.</title>
        <authorList>
            <person name="Lang D."/>
            <person name="Ullrich K.K."/>
            <person name="Murat F."/>
            <person name="Fuchs J."/>
            <person name="Jenkins J."/>
            <person name="Haas F.B."/>
            <person name="Piednoel M."/>
            <person name="Gundlach H."/>
            <person name="Van Bel M."/>
            <person name="Meyberg R."/>
            <person name="Vives C."/>
            <person name="Morata J."/>
            <person name="Symeonidi A."/>
            <person name="Hiss M."/>
            <person name="Muchero W."/>
            <person name="Kamisugi Y."/>
            <person name="Saleh O."/>
            <person name="Blanc G."/>
            <person name="Decker E.L."/>
            <person name="van Gessel N."/>
            <person name="Grimwood J."/>
            <person name="Hayes R.D."/>
            <person name="Graham S.W."/>
            <person name="Gunter L.E."/>
            <person name="McDaniel S.F."/>
            <person name="Hoernstein S.N.W."/>
            <person name="Larsson A."/>
            <person name="Li F.W."/>
            <person name="Perroud P.F."/>
            <person name="Phillips J."/>
            <person name="Ranjan P."/>
            <person name="Rokshar D.S."/>
            <person name="Rothfels C.J."/>
            <person name="Schneider L."/>
            <person name="Shu S."/>
            <person name="Stevenson D.W."/>
            <person name="Thummler F."/>
            <person name="Tillich M."/>
            <person name="Villarreal Aguilar J.C."/>
            <person name="Widiez T."/>
            <person name="Wong G.K."/>
            <person name="Wymore A."/>
            <person name="Zhang Y."/>
            <person name="Zimmer A.D."/>
            <person name="Quatrano R.S."/>
            <person name="Mayer K.F.X."/>
            <person name="Goodstein D."/>
            <person name="Casacuberta J.M."/>
            <person name="Vandepoele K."/>
            <person name="Reski R."/>
            <person name="Cuming A.C."/>
            <person name="Tuskan G.A."/>
            <person name="Maumus F."/>
            <person name="Salse J."/>
            <person name="Schmutz J."/>
            <person name="Rensing S.A."/>
        </authorList>
    </citation>
    <scope>NUCLEOTIDE SEQUENCE [LARGE SCALE GENOMIC DNA]</scope>
    <source>
        <strain evidence="5 6">cv. Gransden 2004</strain>
    </source>
</reference>
<dbReference type="InterPro" id="IPR001087">
    <property type="entry name" value="GDSL"/>
</dbReference>
<dbReference type="GeneID" id="112274890"/>
<dbReference type="Gene3D" id="3.40.50.1110">
    <property type="entry name" value="SGNH hydrolase"/>
    <property type="match status" value="1"/>
</dbReference>
<dbReference type="EnsemblPlants" id="Pp3c22_20780V3.2">
    <property type="protein sequence ID" value="Pp3c22_20780V3.2"/>
    <property type="gene ID" value="Pp3c22_20780"/>
</dbReference>
<dbReference type="EMBL" id="ABEU02000022">
    <property type="protein sequence ID" value="PNR31062.1"/>
    <property type="molecule type" value="Genomic_DNA"/>
</dbReference>
<dbReference type="Gramene" id="Pp3c22_20780V3.2">
    <property type="protein sequence ID" value="Pp3c22_20780V3.2"/>
    <property type="gene ID" value="Pp3c22_20780"/>
</dbReference>
<keyword evidence="6" id="KW-1185">Reference proteome</keyword>
<organism evidence="4">
    <name type="scientific">Physcomitrium patens</name>
    <name type="common">Spreading-leaved earth moss</name>
    <name type="synonym">Physcomitrella patens</name>
    <dbReference type="NCBI Taxonomy" id="3218"/>
    <lineage>
        <taxon>Eukaryota</taxon>
        <taxon>Viridiplantae</taxon>
        <taxon>Streptophyta</taxon>
        <taxon>Embryophyta</taxon>
        <taxon>Bryophyta</taxon>
        <taxon>Bryophytina</taxon>
        <taxon>Bryopsida</taxon>
        <taxon>Funariidae</taxon>
        <taxon>Funariales</taxon>
        <taxon>Funariaceae</taxon>
        <taxon>Physcomitrium</taxon>
    </lineage>
</organism>
<dbReference type="PANTHER" id="PTHR22835">
    <property type="entry name" value="ZINC FINGER FYVE DOMAIN CONTAINING PROTEIN"/>
    <property type="match status" value="1"/>
</dbReference>
<reference evidence="5" key="3">
    <citation type="submission" date="2020-12" db="UniProtKB">
        <authorList>
            <consortium name="EnsemblPlants"/>
        </authorList>
    </citation>
    <scope>IDENTIFICATION</scope>
</reference>
<dbReference type="InterPro" id="IPR035669">
    <property type="entry name" value="SGNH_plant_lipase-like"/>
</dbReference>
<dbReference type="GO" id="GO:0016788">
    <property type="term" value="F:hydrolase activity, acting on ester bonds"/>
    <property type="evidence" value="ECO:0007669"/>
    <property type="project" value="InterPro"/>
</dbReference>
<dbReference type="InterPro" id="IPR036514">
    <property type="entry name" value="SGNH_hydro_sf"/>
</dbReference>
<dbReference type="OrthoDB" id="1600564at2759"/>
<dbReference type="RefSeq" id="XP_024360503.1">
    <property type="nucleotide sequence ID" value="XM_024504735.2"/>
</dbReference>
<dbReference type="STRING" id="3218.A0A2K1IP56"/>
<protein>
    <recommendedName>
        <fullName evidence="7">GDSL esterase/lipase</fullName>
    </recommendedName>
</protein>
<evidence type="ECO:0000256" key="1">
    <source>
        <dbReference type="ARBA" id="ARBA00008668"/>
    </source>
</evidence>
<evidence type="ECO:0000313" key="5">
    <source>
        <dbReference type="EnsemblPlants" id="Pp3c22_20780V3.1"/>
    </source>
</evidence>
<dbReference type="Proteomes" id="UP000006727">
    <property type="component" value="Chromosome 22"/>
</dbReference>
<evidence type="ECO:0000256" key="3">
    <source>
        <dbReference type="ARBA" id="ARBA00022801"/>
    </source>
</evidence>
<accession>A0A2K1IP56</accession>
<dbReference type="PANTHER" id="PTHR22835:SF648">
    <property type="entry name" value="GDSL-LIKE LIPASE"/>
    <property type="match status" value="1"/>
</dbReference>
<dbReference type="CDD" id="cd01837">
    <property type="entry name" value="SGNH_plant_lipase_like"/>
    <property type="match status" value="1"/>
</dbReference>
<dbReference type="EnsemblPlants" id="Pp3c22_20780V3.1">
    <property type="protein sequence ID" value="Pp3c22_20780V3.1"/>
    <property type="gene ID" value="Pp3c22_20780"/>
</dbReference>
<evidence type="ECO:0008006" key="7">
    <source>
        <dbReference type="Google" id="ProtNLM"/>
    </source>
</evidence>
<keyword evidence="3" id="KW-0378">Hydrolase</keyword>
<evidence type="ECO:0000313" key="4">
    <source>
        <dbReference type="EMBL" id="PNR31062.1"/>
    </source>
</evidence>
<comment type="similarity">
    <text evidence="1">Belongs to the 'GDSL' lipolytic enzyme family.</text>
</comment>
<dbReference type="AlphaFoldDB" id="A0A2K1IP56"/>
<dbReference type="Pfam" id="PF00657">
    <property type="entry name" value="Lipase_GDSL"/>
    <property type="match status" value="1"/>
</dbReference>
<keyword evidence="2" id="KW-0732">Signal</keyword>
<gene>
    <name evidence="5" type="primary">LOC112274890</name>
    <name evidence="4" type="ORF">PHYPA_027378</name>
</gene>
<dbReference type="KEGG" id="ppp:112274890"/>
<sequence length="417" mass="45888">MVSELMRRDSGDMEQNLMRFRAAMSMVFWIVLFPVIQGSMAVTVKNCSYPAVYSFGDSLSDVGNSIAAFPVQFANAELPPNGILFPTHAADRFCDGKLLIDFLAFGVRRRPIYPVLRGISPDFTYGVSFAASGGTARASSTWKRYAGFNSPFSLDVQFEWLERTKVRYSYYERQDPVIVVQSLPTLATLNSSLYVVYAGYQDYFFSLYDSVLSPRETLSIVGSVVDAVVELVENVIEFGGIDLLVINLPPLGCIPAMLTLFLESTPDSYDSRGCLKELNKITTAHNAQLGDAMITLRAKYPTANLYYGDLHGVYTDILSSPKSYNITQPLKACCGVGGYYNFDKKVTCGNTGVIGNEFVNLTETYCANPAGYLSWDGIHTSNALNKAVATDFLSGKHITPDGGLNCSPDFTFWDASF</sequence>
<name>A0A2K1IP56_PHYPA</name>
<proteinExistence type="inferred from homology"/>
<dbReference type="Gramene" id="Pp3c22_20780V3.1">
    <property type="protein sequence ID" value="Pp3c22_20780V3.1"/>
    <property type="gene ID" value="Pp3c22_20780"/>
</dbReference>
<evidence type="ECO:0000256" key="2">
    <source>
        <dbReference type="ARBA" id="ARBA00022729"/>
    </source>
</evidence>
<dbReference type="PaxDb" id="3218-PP1S225_84V6.1"/>